<dbReference type="Proteomes" id="UP000078240">
    <property type="component" value="Unassembled WGS sequence"/>
</dbReference>
<dbReference type="PANTHER" id="PTHR35802:SF1">
    <property type="entry name" value="PROTEASE SYNTHASE AND SPORULATION PROTEIN PAI 2"/>
    <property type="match status" value="1"/>
</dbReference>
<dbReference type="PANTHER" id="PTHR35802">
    <property type="entry name" value="PROTEASE SYNTHASE AND SPORULATION PROTEIN PAI 2"/>
    <property type="match status" value="1"/>
</dbReference>
<dbReference type="PIRSF" id="PIRSF010372">
    <property type="entry name" value="PaiB"/>
    <property type="match status" value="1"/>
</dbReference>
<comment type="caution">
    <text evidence="1">The sequence shown here is derived from an EMBL/GenBank/DDBJ whole genome shotgun (WGS) entry which is preliminary data.</text>
</comment>
<dbReference type="SUPFAM" id="SSF50475">
    <property type="entry name" value="FMN-binding split barrel"/>
    <property type="match status" value="1"/>
</dbReference>
<dbReference type="InterPro" id="IPR007396">
    <property type="entry name" value="TR_PAI2-type"/>
</dbReference>
<gene>
    <name evidence="1" type="ORF">VFPBJ_03360</name>
</gene>
<sequence length="256" mass="28651">MFFPAAHEEKDIPVLQRLIREYPLGVITTAIPSEEHPLILSSHIPWVLDVDAESNGKDLGRLRGHIARQNPQSKAMMDAAGPSNGIGGLTLEQEVLVLFTAAPHHYVTPKWYVETKPVTAKVVPTWNYAAVQAYGKATIYFDTAADETSRFLGRQMHDLSQHTETSIMDYTGKEDRPGPWMVAEAPERYIELMKKNVIGIEIVIDRLEGKFKMSQEMRMGDRMGVVDGFARMNSELGKTLADIVKERSDLKEAAKA</sequence>
<proteinExistence type="predicted"/>
<dbReference type="EMBL" id="LSBH01000002">
    <property type="protein sequence ID" value="OAQ84592.1"/>
    <property type="molecule type" value="Genomic_DNA"/>
</dbReference>
<dbReference type="AlphaFoldDB" id="A0A179H3L1"/>
<evidence type="ECO:0000313" key="2">
    <source>
        <dbReference type="Proteomes" id="UP000078240"/>
    </source>
</evidence>
<name>A0A179H3L1_PURLI</name>
<evidence type="ECO:0000313" key="1">
    <source>
        <dbReference type="EMBL" id="OAQ84592.1"/>
    </source>
</evidence>
<dbReference type="InterPro" id="IPR012349">
    <property type="entry name" value="Split_barrel_FMN-bd"/>
</dbReference>
<organism evidence="1 2">
    <name type="scientific">Purpureocillium lilacinum</name>
    <name type="common">Paecilomyces lilacinus</name>
    <dbReference type="NCBI Taxonomy" id="33203"/>
    <lineage>
        <taxon>Eukaryota</taxon>
        <taxon>Fungi</taxon>
        <taxon>Dikarya</taxon>
        <taxon>Ascomycota</taxon>
        <taxon>Pezizomycotina</taxon>
        <taxon>Sordariomycetes</taxon>
        <taxon>Hypocreomycetidae</taxon>
        <taxon>Hypocreales</taxon>
        <taxon>Ophiocordycipitaceae</taxon>
        <taxon>Purpureocillium</taxon>
    </lineage>
</organism>
<accession>A0A179H3L1</accession>
<dbReference type="Pfam" id="PF04299">
    <property type="entry name" value="FMN_bind_2"/>
    <property type="match status" value="1"/>
</dbReference>
<protein>
    <submittedName>
        <fullName evidence="1">Transcriptional</fullName>
    </submittedName>
</protein>
<reference evidence="1 2" key="1">
    <citation type="submission" date="2016-01" db="EMBL/GenBank/DDBJ databases">
        <title>Biosynthesis of antibiotic leucinostatins and their inhibition on Phytophthora in bio-control Purpureocillium lilacinum.</title>
        <authorList>
            <person name="Wang G."/>
            <person name="Liu Z."/>
            <person name="Lin R."/>
            <person name="Li E."/>
            <person name="Mao Z."/>
            <person name="Ling J."/>
            <person name="Yin W."/>
            <person name="Xie B."/>
        </authorList>
    </citation>
    <scope>NUCLEOTIDE SEQUENCE [LARGE SCALE GENOMIC DNA]</scope>
    <source>
        <strain evidence="1">PLBJ-1</strain>
    </source>
</reference>
<dbReference type="Gene3D" id="2.30.110.10">
    <property type="entry name" value="Electron Transport, Fmn-binding Protein, Chain A"/>
    <property type="match status" value="1"/>
</dbReference>